<keyword evidence="2" id="KW-1185">Reference proteome</keyword>
<comment type="caution">
    <text evidence="1">The sequence shown here is derived from an EMBL/GenBank/DDBJ whole genome shotgun (WGS) entry which is preliminary data.</text>
</comment>
<dbReference type="EMBL" id="BSER01000002">
    <property type="protein sequence ID" value="GLJ94417.1"/>
    <property type="molecule type" value="Genomic_DNA"/>
</dbReference>
<protein>
    <recommendedName>
        <fullName evidence="3">EVE domain-containing protein</fullName>
    </recommendedName>
</protein>
<accession>A0A9W6HJM0</accession>
<sequence>MRRTICQVTHPTSSTEWSVHSNAKTYDSESAFRDHDDILWTETHVKIRLGDTVYLYGAAPRSAITHECVVLERGLPFERAAEYRRYWRGEDPVTERRGRTWMRFSLVHTFTPGERARLSIAHLKVAGLKAAPQGRIHLPPGVAALVRDVRGE</sequence>
<dbReference type="AlphaFoldDB" id="A0A9W6HJM0"/>
<reference evidence="1" key="2">
    <citation type="submission" date="2023-01" db="EMBL/GenBank/DDBJ databases">
        <authorList>
            <person name="Sun Q."/>
            <person name="Evtushenko L."/>
        </authorList>
    </citation>
    <scope>NUCLEOTIDE SEQUENCE</scope>
    <source>
        <strain evidence="1">VKM Ac-1940</strain>
    </source>
</reference>
<evidence type="ECO:0000313" key="1">
    <source>
        <dbReference type="EMBL" id="GLJ94417.1"/>
    </source>
</evidence>
<evidence type="ECO:0000313" key="2">
    <source>
        <dbReference type="Proteomes" id="UP001142291"/>
    </source>
</evidence>
<evidence type="ECO:0008006" key="3">
    <source>
        <dbReference type="Google" id="ProtNLM"/>
    </source>
</evidence>
<name>A0A9W6HJM0_9MICO</name>
<reference evidence="1" key="1">
    <citation type="journal article" date="2014" name="Int. J. Syst. Evol. Microbiol.">
        <title>Complete genome sequence of Corynebacterium casei LMG S-19264T (=DSM 44701T), isolated from a smear-ripened cheese.</title>
        <authorList>
            <consortium name="US DOE Joint Genome Institute (JGI-PGF)"/>
            <person name="Walter F."/>
            <person name="Albersmeier A."/>
            <person name="Kalinowski J."/>
            <person name="Ruckert C."/>
        </authorList>
    </citation>
    <scope>NUCLEOTIDE SEQUENCE</scope>
    <source>
        <strain evidence="1">VKM Ac-1940</strain>
    </source>
</reference>
<dbReference type="Proteomes" id="UP001142291">
    <property type="component" value="Unassembled WGS sequence"/>
</dbReference>
<proteinExistence type="predicted"/>
<gene>
    <name evidence="1" type="ORF">GCM10017591_04780</name>
</gene>
<organism evidence="1 2">
    <name type="scientific">Microbacterium dextranolyticum</name>
    <dbReference type="NCBI Taxonomy" id="36806"/>
    <lineage>
        <taxon>Bacteria</taxon>
        <taxon>Bacillati</taxon>
        <taxon>Actinomycetota</taxon>
        <taxon>Actinomycetes</taxon>
        <taxon>Micrococcales</taxon>
        <taxon>Microbacteriaceae</taxon>
        <taxon>Microbacterium</taxon>
    </lineage>
</organism>